<dbReference type="PANTHER" id="PTHR15276:SF0">
    <property type="entry name" value="COILED-COIL DOMAIN-CONTAINING PROTEIN 6"/>
    <property type="match status" value="1"/>
</dbReference>
<dbReference type="OrthoDB" id="78858at2759"/>
<gene>
    <name evidence="4" type="primary">LOC110982194</name>
</gene>
<dbReference type="KEGG" id="aplc:110982194"/>
<feature type="compositionally biased region" description="Low complexity" evidence="2">
    <location>
        <begin position="1"/>
        <end position="12"/>
    </location>
</feature>
<feature type="region of interest" description="Disordered" evidence="2">
    <location>
        <begin position="318"/>
        <end position="433"/>
    </location>
</feature>
<feature type="compositionally biased region" description="Polar residues" evidence="2">
    <location>
        <begin position="344"/>
        <end position="354"/>
    </location>
</feature>
<evidence type="ECO:0000313" key="4">
    <source>
        <dbReference type="RefSeq" id="XP_022096186.1"/>
    </source>
</evidence>
<name>A0A8B7YY53_ACAPL</name>
<feature type="region of interest" description="Disordered" evidence="2">
    <location>
        <begin position="1"/>
        <end position="21"/>
    </location>
</feature>
<sequence length="433" mass="49690">MADMADSASASEIESDTDSMKMCIPTRKEELLNRIASLEQENRVLKIELETYKMRCKSLQGENRDLKRASVNIQAQAEQEEEFISNTLLKKIQALKKEKEKLAVNYEQEEEYLTNDLSRKLVQLRQEKHQLERTLEQEQEYQVNKLMRKIERLENDTVSKQKKLEELRREKVDLENCLEQEQEALVNRLWKRMDRLEAEKRMLQEKLDEPVSAPASPREIKNGSTTDNLSVYVDQLRNEVRKLKGQLMSAQIEHQEKMAHLVQEEREFKEENLRLQRKLLLEQERREALSRHLSESESSLEMDDERQFNEMAVHGSLRPRTISSPIPYSPNPNRPISPAMHTAFSPSSPASRSTPFAVGPPSHPSPISPYGTSPPVGPSHLMHMGSTPPSQGQQMGHPSQSQLHRHRVTVATAGSNSGSHNPEKFIKPTAPTP</sequence>
<accession>A0A8B7YY53</accession>
<keyword evidence="1" id="KW-0175">Coiled coil</keyword>
<dbReference type="AlphaFoldDB" id="A0A8B7YY53"/>
<dbReference type="Proteomes" id="UP000694845">
    <property type="component" value="Unplaced"/>
</dbReference>
<dbReference type="CTD" id="8030"/>
<feature type="coiled-coil region" evidence="1">
    <location>
        <begin position="28"/>
        <end position="206"/>
    </location>
</feature>
<protein>
    <submittedName>
        <fullName evidence="4">Coiled-coil domain-containing protein 6-like isoform X1</fullName>
    </submittedName>
</protein>
<organism evidence="3 4">
    <name type="scientific">Acanthaster planci</name>
    <name type="common">Crown-of-thorns starfish</name>
    <dbReference type="NCBI Taxonomy" id="133434"/>
    <lineage>
        <taxon>Eukaryota</taxon>
        <taxon>Metazoa</taxon>
        <taxon>Echinodermata</taxon>
        <taxon>Eleutherozoa</taxon>
        <taxon>Asterozoa</taxon>
        <taxon>Asteroidea</taxon>
        <taxon>Valvatacea</taxon>
        <taxon>Valvatida</taxon>
        <taxon>Acanthasteridae</taxon>
        <taxon>Acanthaster</taxon>
    </lineage>
</organism>
<evidence type="ECO:0000313" key="3">
    <source>
        <dbReference type="Proteomes" id="UP000694845"/>
    </source>
</evidence>
<evidence type="ECO:0000256" key="2">
    <source>
        <dbReference type="SAM" id="MobiDB-lite"/>
    </source>
</evidence>
<dbReference type="PANTHER" id="PTHR15276">
    <property type="entry name" value="H4 D10S170 PROTEIN-RELATED"/>
    <property type="match status" value="1"/>
</dbReference>
<dbReference type="RefSeq" id="XP_022096186.1">
    <property type="nucleotide sequence ID" value="XM_022240494.1"/>
</dbReference>
<dbReference type="InterPro" id="IPR019152">
    <property type="entry name" value="DUF2046"/>
</dbReference>
<feature type="coiled-coil region" evidence="1">
    <location>
        <begin position="233"/>
        <end position="278"/>
    </location>
</feature>
<dbReference type="GeneID" id="110982194"/>
<reference evidence="4" key="1">
    <citation type="submission" date="2025-08" db="UniProtKB">
        <authorList>
            <consortium name="RefSeq"/>
        </authorList>
    </citation>
    <scope>IDENTIFICATION</scope>
</reference>
<feature type="compositionally biased region" description="Polar residues" evidence="2">
    <location>
        <begin position="387"/>
        <end position="402"/>
    </location>
</feature>
<evidence type="ECO:0000256" key="1">
    <source>
        <dbReference type="SAM" id="Coils"/>
    </source>
</evidence>
<proteinExistence type="predicted"/>
<keyword evidence="3" id="KW-1185">Reference proteome</keyword>
<dbReference type="Pfam" id="PF09755">
    <property type="entry name" value="DUF2046"/>
    <property type="match status" value="1"/>
</dbReference>